<feature type="domain" description="Phosphatase tensin-type" evidence="6">
    <location>
        <begin position="38"/>
        <end position="226"/>
    </location>
</feature>
<dbReference type="GO" id="GO:0043491">
    <property type="term" value="P:phosphatidylinositol 3-kinase/protein kinase B signal transduction"/>
    <property type="evidence" value="ECO:0007669"/>
    <property type="project" value="TreeGrafter"/>
</dbReference>
<dbReference type="eggNOG" id="KOG2283">
    <property type="taxonomic scope" value="Eukaryota"/>
</dbReference>
<evidence type="ECO:0000256" key="1">
    <source>
        <dbReference type="ARBA" id="ARBA00013015"/>
    </source>
</evidence>
<dbReference type="InterPro" id="IPR000387">
    <property type="entry name" value="Tyr_Pase_dom"/>
</dbReference>
<dbReference type="EC" id="3.1.3.67" evidence="1"/>
<dbReference type="PROSITE" id="PS51181">
    <property type="entry name" value="PPASE_TENSIN"/>
    <property type="match status" value="1"/>
</dbReference>
<feature type="region of interest" description="Disordered" evidence="3">
    <location>
        <begin position="488"/>
        <end position="596"/>
    </location>
</feature>
<dbReference type="InterPro" id="IPR029021">
    <property type="entry name" value="Prot-tyrosine_phosphatase-like"/>
</dbReference>
<dbReference type="SUPFAM" id="SSF52799">
    <property type="entry name" value="(Phosphotyrosine protein) phosphatases II"/>
    <property type="match status" value="1"/>
</dbReference>
<dbReference type="HOGENOM" id="CLU_020105_4_0_1"/>
<dbReference type="CDD" id="cd14497">
    <property type="entry name" value="PTP_PTEN-like"/>
    <property type="match status" value="1"/>
</dbReference>
<dbReference type="OrthoDB" id="16692at2759"/>
<dbReference type="GO" id="GO:0046856">
    <property type="term" value="P:phosphatidylinositol dephosphorylation"/>
    <property type="evidence" value="ECO:0007669"/>
    <property type="project" value="TreeGrafter"/>
</dbReference>
<evidence type="ECO:0000259" key="5">
    <source>
        <dbReference type="PROSITE" id="PS50056"/>
    </source>
</evidence>
<dbReference type="GO" id="GO:0042995">
    <property type="term" value="C:cell projection"/>
    <property type="evidence" value="ECO:0007669"/>
    <property type="project" value="TreeGrafter"/>
</dbReference>
<sequence length="596" mass="65713">MTSPDYIQVLSGYCEDKDGHHLVLPSKASILRQIVAGPRIRHPEAKLDLCYVTDYIVVTSGPSSLWPKKAYRNPLDQLVGFLDNKHGQEWEIFEFRAEGTGYPDSEVYNRIHHFPWPDHHPPPFAIIPNVMASMRNWIKRLDEDTGNDPQEEDKKKKRVAVIHCKAGKGRSGTVVCSYLISEEGWKKEDALERFTARRMRAGFGHGVSIPSQLRWVGYVDRWANQMGKTYVERPVEIVEIHVYGLRDGVKVSVDGYVDNGRRIQTFHTFNRHEKTVVEEGNGSWPSAPPSNHESPSNKDDEMLSTPVKGTPQSSSLQLNHTSSGSTQTVILKPSSPVILPTSDINIDFERRNKAGYAGFTVVTALAHVWFNAYFEGGHEGDDSGVFAIEWDAMDGIKGSYRKGTKALDRLKVVWKYAKKEGDSAPLERVITQPREGEPVPESQPADWRGDDGVSSAEVVDSGHSGGAALQIGAMIDEGVVSMGKRLGLRKSHPDSANLSRASSPVEDDMAPVRKNTEIRKAEDSEDEGVKVCGPGGEDQVSYDDSSENELPGHRDANSGEGAGVGLGKAAHILSQMKPGNKSEEETQQQSEGKHSA</sequence>
<evidence type="ECO:0000313" key="7">
    <source>
        <dbReference type="EMBL" id="EXJ86609.1"/>
    </source>
</evidence>
<dbReference type="GO" id="GO:0004725">
    <property type="term" value="F:protein tyrosine phosphatase activity"/>
    <property type="evidence" value="ECO:0007669"/>
    <property type="project" value="InterPro"/>
</dbReference>
<comment type="caution">
    <text evidence="7">The sequence shown here is derived from an EMBL/GenBank/DDBJ whole genome shotgun (WGS) entry which is preliminary data.</text>
</comment>
<dbReference type="GO" id="GO:0051896">
    <property type="term" value="P:regulation of phosphatidylinositol 3-kinase/protein kinase B signal transduction"/>
    <property type="evidence" value="ECO:0007669"/>
    <property type="project" value="TreeGrafter"/>
</dbReference>
<dbReference type="PANTHER" id="PTHR12305">
    <property type="entry name" value="PHOSPHATASE WITH HOMOLOGY TO TENSIN"/>
    <property type="match status" value="1"/>
</dbReference>
<dbReference type="PROSITE" id="PS50056">
    <property type="entry name" value="TYR_PHOSPHATASE_2"/>
    <property type="match status" value="1"/>
</dbReference>
<feature type="region of interest" description="Disordered" evidence="3">
    <location>
        <begin position="276"/>
        <end position="328"/>
    </location>
</feature>
<keyword evidence="8" id="KW-1185">Reference proteome</keyword>
<dbReference type="SMART" id="SM00404">
    <property type="entry name" value="PTPc_motif"/>
    <property type="match status" value="1"/>
</dbReference>
<dbReference type="PROSITE" id="PS50055">
    <property type="entry name" value="TYR_PHOSPHATASE_PTP"/>
    <property type="match status" value="1"/>
</dbReference>
<accession>W9YWF0</accession>
<evidence type="ECO:0000313" key="8">
    <source>
        <dbReference type="Proteomes" id="UP000019478"/>
    </source>
</evidence>
<evidence type="ECO:0000259" key="4">
    <source>
        <dbReference type="PROSITE" id="PS50055"/>
    </source>
</evidence>
<dbReference type="GO" id="GO:0005634">
    <property type="term" value="C:nucleus"/>
    <property type="evidence" value="ECO:0007669"/>
    <property type="project" value="TreeGrafter"/>
</dbReference>
<feature type="domain" description="Tyrosine-protein phosphatase" evidence="4">
    <location>
        <begin position="65"/>
        <end position="175"/>
    </location>
</feature>
<dbReference type="InterPro" id="IPR003595">
    <property type="entry name" value="Tyr_Pase_cat"/>
</dbReference>
<dbReference type="InterPro" id="IPR000340">
    <property type="entry name" value="Dual-sp_phosphatase_cat-dom"/>
</dbReference>
<dbReference type="Gene3D" id="3.90.190.10">
    <property type="entry name" value="Protein tyrosine phosphatase superfamily"/>
    <property type="match status" value="1"/>
</dbReference>
<dbReference type="PROSITE" id="PS00383">
    <property type="entry name" value="TYR_PHOSPHATASE_1"/>
    <property type="match status" value="1"/>
</dbReference>
<dbReference type="PANTHER" id="PTHR12305:SF81">
    <property type="entry name" value="PHOSPHATIDYLINOSITOL 3,4,5-TRISPHOSPHATE 3-PHOSPHATASE AND DUAL-SPECIFICITY PROTEIN PHOSPHATASE PTEN"/>
    <property type="match status" value="1"/>
</dbReference>
<dbReference type="RefSeq" id="XP_007731888.1">
    <property type="nucleotide sequence ID" value="XM_007733698.1"/>
</dbReference>
<gene>
    <name evidence="7" type="ORF">A1O3_03562</name>
</gene>
<dbReference type="InterPro" id="IPR000242">
    <property type="entry name" value="PTP_cat"/>
</dbReference>
<dbReference type="EMBL" id="AMGY01000003">
    <property type="protein sequence ID" value="EXJ86609.1"/>
    <property type="molecule type" value="Genomic_DNA"/>
</dbReference>
<dbReference type="Proteomes" id="UP000019478">
    <property type="component" value="Unassembled WGS sequence"/>
</dbReference>
<feature type="domain" description="Tyrosine specific protein phosphatases" evidence="5">
    <location>
        <begin position="135"/>
        <end position="198"/>
    </location>
</feature>
<evidence type="ECO:0000256" key="3">
    <source>
        <dbReference type="SAM" id="MobiDB-lite"/>
    </source>
</evidence>
<keyword evidence="2" id="KW-0378">Hydrolase</keyword>
<evidence type="ECO:0000256" key="2">
    <source>
        <dbReference type="ARBA" id="ARBA00022801"/>
    </source>
</evidence>
<dbReference type="GO" id="GO:0016314">
    <property type="term" value="F:phosphatidylinositol-3,4,5-trisphosphate 3-phosphatase activity"/>
    <property type="evidence" value="ECO:0007669"/>
    <property type="project" value="UniProtKB-EC"/>
</dbReference>
<dbReference type="GO" id="GO:0005886">
    <property type="term" value="C:plasma membrane"/>
    <property type="evidence" value="ECO:0007669"/>
    <property type="project" value="TreeGrafter"/>
</dbReference>
<feature type="region of interest" description="Disordered" evidence="3">
    <location>
        <begin position="432"/>
        <end position="461"/>
    </location>
</feature>
<dbReference type="Pfam" id="PF00782">
    <property type="entry name" value="DSPc"/>
    <property type="match status" value="1"/>
</dbReference>
<reference evidence="7 8" key="1">
    <citation type="submission" date="2013-03" db="EMBL/GenBank/DDBJ databases">
        <title>The Genome Sequence of Capronia epimyces CBS 606.96.</title>
        <authorList>
            <consortium name="The Broad Institute Genomics Platform"/>
            <person name="Cuomo C."/>
            <person name="de Hoog S."/>
            <person name="Gorbushina A."/>
            <person name="Walker B."/>
            <person name="Young S.K."/>
            <person name="Zeng Q."/>
            <person name="Gargeya S."/>
            <person name="Fitzgerald M."/>
            <person name="Haas B."/>
            <person name="Abouelleil A."/>
            <person name="Allen A.W."/>
            <person name="Alvarado L."/>
            <person name="Arachchi H.M."/>
            <person name="Berlin A.M."/>
            <person name="Chapman S.B."/>
            <person name="Gainer-Dewar J."/>
            <person name="Goldberg J."/>
            <person name="Griggs A."/>
            <person name="Gujja S."/>
            <person name="Hansen M."/>
            <person name="Howarth C."/>
            <person name="Imamovic A."/>
            <person name="Ireland A."/>
            <person name="Larimer J."/>
            <person name="McCowan C."/>
            <person name="Murphy C."/>
            <person name="Pearson M."/>
            <person name="Poon T.W."/>
            <person name="Priest M."/>
            <person name="Roberts A."/>
            <person name="Saif S."/>
            <person name="Shea T."/>
            <person name="Sisk P."/>
            <person name="Sykes S."/>
            <person name="Wortman J."/>
            <person name="Nusbaum C."/>
            <person name="Birren B."/>
        </authorList>
    </citation>
    <scope>NUCLEOTIDE SEQUENCE [LARGE SCALE GENOMIC DNA]</scope>
    <source>
        <strain evidence="7 8">CBS 606.96</strain>
    </source>
</reference>
<dbReference type="InterPro" id="IPR016130">
    <property type="entry name" value="Tyr_Pase_AS"/>
</dbReference>
<dbReference type="GeneID" id="19167688"/>
<feature type="compositionally biased region" description="Polar residues" evidence="3">
    <location>
        <begin position="310"/>
        <end position="328"/>
    </location>
</feature>
<dbReference type="InterPro" id="IPR029023">
    <property type="entry name" value="Tensin_phosphatase"/>
</dbReference>
<protein>
    <recommendedName>
        <fullName evidence="1">phosphatidylinositol-3,4,5-trisphosphate 3-phosphatase</fullName>
        <ecNumber evidence="1">3.1.3.67</ecNumber>
    </recommendedName>
</protein>
<name>W9YWF0_9EURO</name>
<organism evidence="7 8">
    <name type="scientific">Capronia epimyces CBS 606.96</name>
    <dbReference type="NCBI Taxonomy" id="1182542"/>
    <lineage>
        <taxon>Eukaryota</taxon>
        <taxon>Fungi</taxon>
        <taxon>Dikarya</taxon>
        <taxon>Ascomycota</taxon>
        <taxon>Pezizomycotina</taxon>
        <taxon>Eurotiomycetes</taxon>
        <taxon>Chaetothyriomycetidae</taxon>
        <taxon>Chaetothyriales</taxon>
        <taxon>Herpotrichiellaceae</taxon>
        <taxon>Capronia</taxon>
    </lineage>
</organism>
<dbReference type="STRING" id="1182542.W9YWF0"/>
<dbReference type="AlphaFoldDB" id="W9YWF0"/>
<dbReference type="InterPro" id="IPR051281">
    <property type="entry name" value="Dual-spec_lipid-protein_phosph"/>
</dbReference>
<dbReference type="GO" id="GO:0005829">
    <property type="term" value="C:cytosol"/>
    <property type="evidence" value="ECO:0007669"/>
    <property type="project" value="TreeGrafter"/>
</dbReference>
<evidence type="ECO:0000259" key="6">
    <source>
        <dbReference type="PROSITE" id="PS51181"/>
    </source>
</evidence>
<proteinExistence type="predicted"/>
<feature type="compositionally biased region" description="Basic and acidic residues" evidence="3">
    <location>
        <begin position="510"/>
        <end position="522"/>
    </location>
</feature>